<dbReference type="Gene3D" id="3.30.930.10">
    <property type="entry name" value="Bira Bifunctional Protein, Domain 2"/>
    <property type="match status" value="1"/>
</dbReference>
<dbReference type="PANTHER" id="PTHR11451">
    <property type="entry name" value="THREONINE-TRNA LIGASE"/>
    <property type="match status" value="1"/>
</dbReference>
<dbReference type="NCBIfam" id="TIGR00418">
    <property type="entry name" value="thrS"/>
    <property type="match status" value="1"/>
</dbReference>
<keyword evidence="17" id="KW-1185">Reference proteome</keyword>
<proteinExistence type="inferred from homology"/>
<evidence type="ECO:0000256" key="11">
    <source>
        <dbReference type="ARBA" id="ARBA00023146"/>
    </source>
</evidence>
<keyword evidence="2 13" id="KW-0963">Cytoplasm</keyword>
<dbReference type="AlphaFoldDB" id="A0A3R8KXP3"/>
<dbReference type="SUPFAM" id="SSF55186">
    <property type="entry name" value="ThrRS/AlaRS common domain"/>
    <property type="match status" value="1"/>
</dbReference>
<dbReference type="SUPFAM" id="SSF81271">
    <property type="entry name" value="TGS-like"/>
    <property type="match status" value="1"/>
</dbReference>
<dbReference type="InterPro" id="IPR002314">
    <property type="entry name" value="aa-tRNA-synt_IIb"/>
</dbReference>
<evidence type="ECO:0000256" key="10">
    <source>
        <dbReference type="ARBA" id="ARBA00022917"/>
    </source>
</evidence>
<evidence type="ECO:0000256" key="5">
    <source>
        <dbReference type="ARBA" id="ARBA00022723"/>
    </source>
</evidence>
<dbReference type="SMART" id="SM00863">
    <property type="entry name" value="tRNA_SAD"/>
    <property type="match status" value="1"/>
</dbReference>
<dbReference type="SUPFAM" id="SSF55681">
    <property type="entry name" value="Class II aaRS and biotin synthetases"/>
    <property type="match status" value="1"/>
</dbReference>
<dbReference type="Pfam" id="PF07973">
    <property type="entry name" value="tRNA_SAD"/>
    <property type="match status" value="1"/>
</dbReference>
<dbReference type="GO" id="GO:0016740">
    <property type="term" value="F:transferase activity"/>
    <property type="evidence" value="ECO:0007669"/>
    <property type="project" value="UniProtKB-ARBA"/>
</dbReference>
<dbReference type="RefSeq" id="WP_125126419.1">
    <property type="nucleotide sequence ID" value="NZ_RHJS01000002.1"/>
</dbReference>
<evidence type="ECO:0000256" key="8">
    <source>
        <dbReference type="ARBA" id="ARBA00022840"/>
    </source>
</evidence>
<dbReference type="EMBL" id="RHJS01000002">
    <property type="protein sequence ID" value="RRK30610.1"/>
    <property type="molecule type" value="Genomic_DNA"/>
</dbReference>
<dbReference type="InterPro" id="IPR002320">
    <property type="entry name" value="Thr-tRNA-ligase_IIa"/>
</dbReference>
<keyword evidence="11 13" id="KW-0030">Aminoacyl-tRNA synthetase</keyword>
<organism evidence="16 17">
    <name type="scientific">Schaedlerella arabinosiphila</name>
    <dbReference type="NCBI Taxonomy" id="2044587"/>
    <lineage>
        <taxon>Bacteria</taxon>
        <taxon>Bacillati</taxon>
        <taxon>Bacillota</taxon>
        <taxon>Clostridia</taxon>
        <taxon>Lachnospirales</taxon>
        <taxon>Lachnospiraceae</taxon>
        <taxon>Schaedlerella</taxon>
    </lineage>
</organism>
<evidence type="ECO:0000256" key="4">
    <source>
        <dbReference type="ARBA" id="ARBA00022598"/>
    </source>
</evidence>
<dbReference type="PRINTS" id="PR01047">
    <property type="entry name" value="TRNASYNTHTHR"/>
</dbReference>
<evidence type="ECO:0000256" key="12">
    <source>
        <dbReference type="ARBA" id="ARBA00049515"/>
    </source>
</evidence>
<evidence type="ECO:0000259" key="15">
    <source>
        <dbReference type="PROSITE" id="PS51880"/>
    </source>
</evidence>
<dbReference type="InterPro" id="IPR012676">
    <property type="entry name" value="TGS-like"/>
</dbReference>
<dbReference type="InterPro" id="IPR004154">
    <property type="entry name" value="Anticodon-bd"/>
</dbReference>
<evidence type="ECO:0000256" key="2">
    <source>
        <dbReference type="ARBA" id="ARBA00022490"/>
    </source>
</evidence>
<comment type="subcellular location">
    <subcellularLocation>
        <location evidence="13">Cytoplasm</location>
    </subcellularLocation>
</comment>
<dbReference type="GO" id="GO:0006435">
    <property type="term" value="P:threonyl-tRNA aminoacylation"/>
    <property type="evidence" value="ECO:0007669"/>
    <property type="project" value="UniProtKB-UniRule"/>
</dbReference>
<dbReference type="PANTHER" id="PTHR11451:SF44">
    <property type="entry name" value="THREONINE--TRNA LIGASE, CHLOROPLASTIC_MITOCHONDRIAL 2"/>
    <property type="match status" value="1"/>
</dbReference>
<comment type="similarity">
    <text evidence="1 13">Belongs to the class-II aminoacyl-tRNA synthetase family.</text>
</comment>
<feature type="domain" description="Aminoacyl-transfer RNA synthetases class-II family profile" evidence="14">
    <location>
        <begin position="271"/>
        <end position="541"/>
    </location>
</feature>
<feature type="domain" description="TGS" evidence="15">
    <location>
        <begin position="1"/>
        <end position="60"/>
    </location>
</feature>
<dbReference type="InterPro" id="IPR036621">
    <property type="entry name" value="Anticodon-bd_dom_sf"/>
</dbReference>
<keyword evidence="6 13" id="KW-0547">Nucleotide-binding</keyword>
<dbReference type="HAMAP" id="MF_00184">
    <property type="entry name" value="Thr_tRNA_synth"/>
    <property type="match status" value="1"/>
</dbReference>
<dbReference type="FunFam" id="3.40.50.800:FF:000001">
    <property type="entry name" value="Threonine--tRNA ligase"/>
    <property type="match status" value="1"/>
</dbReference>
<dbReference type="InterPro" id="IPR012947">
    <property type="entry name" value="tRNA_SAD"/>
</dbReference>
<evidence type="ECO:0000259" key="14">
    <source>
        <dbReference type="PROSITE" id="PS50862"/>
    </source>
</evidence>
<dbReference type="FunFam" id="3.30.980.10:FF:000005">
    <property type="entry name" value="Threonyl-tRNA synthetase, mitochondrial"/>
    <property type="match status" value="1"/>
</dbReference>
<dbReference type="Gene3D" id="3.10.20.30">
    <property type="match status" value="1"/>
</dbReference>
<dbReference type="Proteomes" id="UP000274920">
    <property type="component" value="Unassembled WGS sequence"/>
</dbReference>
<keyword evidence="3 13" id="KW-0820">tRNA-binding</keyword>
<dbReference type="GO" id="GO:0046872">
    <property type="term" value="F:metal ion binding"/>
    <property type="evidence" value="ECO:0007669"/>
    <property type="project" value="UniProtKB-KW"/>
</dbReference>
<dbReference type="GO" id="GO:0005737">
    <property type="term" value="C:cytoplasm"/>
    <property type="evidence" value="ECO:0007669"/>
    <property type="project" value="UniProtKB-SubCell"/>
</dbReference>
<evidence type="ECO:0000256" key="9">
    <source>
        <dbReference type="ARBA" id="ARBA00022884"/>
    </source>
</evidence>
<evidence type="ECO:0000256" key="7">
    <source>
        <dbReference type="ARBA" id="ARBA00022833"/>
    </source>
</evidence>
<evidence type="ECO:0000313" key="17">
    <source>
        <dbReference type="Proteomes" id="UP000274920"/>
    </source>
</evidence>
<dbReference type="Pfam" id="PF00587">
    <property type="entry name" value="tRNA-synt_2b"/>
    <property type="match status" value="1"/>
</dbReference>
<dbReference type="Pfam" id="PF02824">
    <property type="entry name" value="TGS"/>
    <property type="match status" value="1"/>
</dbReference>
<feature type="binding site" evidence="13">
    <location>
        <position position="336"/>
    </location>
    <ligand>
        <name>Zn(2+)</name>
        <dbReference type="ChEBI" id="CHEBI:29105"/>
        <note>catalytic</note>
    </ligand>
</feature>
<dbReference type="Gene3D" id="3.30.980.10">
    <property type="entry name" value="Threonyl-trna Synthetase, Chain A, domain 2"/>
    <property type="match status" value="1"/>
</dbReference>
<evidence type="ECO:0000313" key="16">
    <source>
        <dbReference type="EMBL" id="RRK30610.1"/>
    </source>
</evidence>
<comment type="subunit">
    <text evidence="13">Homodimer.</text>
</comment>
<sequence>MIITLKDGSAKEYSEAKSIIDIAYDISEGLARAACAGEINGEVVDLRTIVDSDCSLNILTARDEKGLSALRHTASHVLAEAVQRLFPEAKVAIGPSIDTGFYYDFESAPFSREDLDAIEKEMKKIIKKGAKIERFTKSREDAIAFFKEKNEPYKVELIQDLPEDAEISFYSQGDWVDLCAGPHLMSTKGVKAFKLISSSGAYWRGNEKNQMLARIYGTAYGTKDELQEHLTMLEEAKKRDHNKLGREMKLFTTVDVIGQGLPLLMPNGVIMLKELQRWIEDLEDNEWGYIRTKTPLMAKSDLYKISGHWDHYKEGMFVLGDEDKDKEVFALRPMTCPFQYYVYKAEQHSYRDLPLRYGETSTLFRNEDSGEMHGLTRVRQFTISEGHLVVRPDQMVKEFKDCIALAQHILQVLGVEEDVTYHLSKWDPENSEKYIGSPEVWEETEGHIRAMLQELNIPFVEDVGEAAFYGPKVDINAKNVYGKEDTMITIQWDALLAEQFDMYFIDENGDKKRPYIIHRTSMGCYERTLAWLIEKYAGLFPTWLCPEQVRIIPISDKYHDYAAQVEQKLKEARIRCSVDQRSEKMGYKIRDARLNRVPFMLVVGAKEQEEGVVSVRSRYLGDEGQKPLDTFIRDICEEIRTKQIRKIEVEEQK</sequence>
<dbReference type="EC" id="6.1.1.3" evidence="13"/>
<comment type="caution">
    <text evidence="16">The sequence shown here is derived from an EMBL/GenBank/DDBJ whole genome shotgun (WGS) entry which is preliminary data.</text>
</comment>
<evidence type="ECO:0000256" key="6">
    <source>
        <dbReference type="ARBA" id="ARBA00022741"/>
    </source>
</evidence>
<keyword evidence="8 13" id="KW-0067">ATP-binding</keyword>
<feature type="binding site" evidence="13">
    <location>
        <position position="518"/>
    </location>
    <ligand>
        <name>Zn(2+)</name>
        <dbReference type="ChEBI" id="CHEBI:29105"/>
        <note>catalytic</note>
    </ligand>
</feature>
<dbReference type="GO" id="GO:0005524">
    <property type="term" value="F:ATP binding"/>
    <property type="evidence" value="ECO:0007669"/>
    <property type="project" value="UniProtKB-UniRule"/>
</dbReference>
<dbReference type="InterPro" id="IPR006195">
    <property type="entry name" value="aa-tRNA-synth_II"/>
</dbReference>
<dbReference type="InterPro" id="IPR047246">
    <property type="entry name" value="ThrRS_anticodon"/>
</dbReference>
<accession>A0A3R8KXP3</accession>
<dbReference type="FunFam" id="3.30.930.10:FF:000002">
    <property type="entry name" value="Threonine--tRNA ligase"/>
    <property type="match status" value="1"/>
</dbReference>
<comment type="catalytic activity">
    <reaction evidence="12 13">
        <text>tRNA(Thr) + L-threonine + ATP = L-threonyl-tRNA(Thr) + AMP + diphosphate + H(+)</text>
        <dbReference type="Rhea" id="RHEA:24624"/>
        <dbReference type="Rhea" id="RHEA-COMP:9670"/>
        <dbReference type="Rhea" id="RHEA-COMP:9704"/>
        <dbReference type="ChEBI" id="CHEBI:15378"/>
        <dbReference type="ChEBI" id="CHEBI:30616"/>
        <dbReference type="ChEBI" id="CHEBI:33019"/>
        <dbReference type="ChEBI" id="CHEBI:57926"/>
        <dbReference type="ChEBI" id="CHEBI:78442"/>
        <dbReference type="ChEBI" id="CHEBI:78534"/>
        <dbReference type="ChEBI" id="CHEBI:456215"/>
        <dbReference type="EC" id="6.1.1.3"/>
    </reaction>
</comment>
<dbReference type="FunFam" id="3.30.54.20:FF:000002">
    <property type="entry name" value="Threonine--tRNA ligase"/>
    <property type="match status" value="1"/>
</dbReference>
<keyword evidence="10 13" id="KW-0648">Protein biosynthesis</keyword>
<dbReference type="GO" id="GO:0000049">
    <property type="term" value="F:tRNA binding"/>
    <property type="evidence" value="ECO:0007669"/>
    <property type="project" value="UniProtKB-KW"/>
</dbReference>
<dbReference type="Gene3D" id="3.40.50.800">
    <property type="entry name" value="Anticodon-binding domain"/>
    <property type="match status" value="1"/>
</dbReference>
<comment type="cofactor">
    <cofactor evidence="13">
        <name>Zn(2+)</name>
        <dbReference type="ChEBI" id="CHEBI:29105"/>
    </cofactor>
    <text evidence="13">Binds 1 zinc ion per subunit.</text>
</comment>
<dbReference type="CDD" id="cd01667">
    <property type="entry name" value="TGS_ThrRS"/>
    <property type="match status" value="1"/>
</dbReference>
<feature type="binding site" evidence="13">
    <location>
        <position position="387"/>
    </location>
    <ligand>
        <name>Zn(2+)</name>
        <dbReference type="ChEBI" id="CHEBI:29105"/>
        <note>catalytic</note>
    </ligand>
</feature>
<keyword evidence="5 13" id="KW-0479">Metal-binding</keyword>
<keyword evidence="9 13" id="KW-0694">RNA-binding</keyword>
<dbReference type="SUPFAM" id="SSF52954">
    <property type="entry name" value="Class II aaRS ABD-related"/>
    <property type="match status" value="1"/>
</dbReference>
<comment type="caution">
    <text evidence="13">Lacks conserved residue(s) required for the propagation of feature annotation.</text>
</comment>
<dbReference type="GO" id="GO:0004829">
    <property type="term" value="F:threonine-tRNA ligase activity"/>
    <property type="evidence" value="ECO:0007669"/>
    <property type="project" value="UniProtKB-UniRule"/>
</dbReference>
<dbReference type="PROSITE" id="PS50862">
    <property type="entry name" value="AA_TRNA_LIGASE_II"/>
    <property type="match status" value="1"/>
</dbReference>
<dbReference type="InterPro" id="IPR018163">
    <property type="entry name" value="Thr/Ala-tRNA-synth_IIc_edit"/>
</dbReference>
<keyword evidence="4 13" id="KW-0436">Ligase</keyword>
<evidence type="ECO:0000256" key="13">
    <source>
        <dbReference type="HAMAP-Rule" id="MF_00184"/>
    </source>
</evidence>
<dbReference type="InterPro" id="IPR004095">
    <property type="entry name" value="TGS"/>
</dbReference>
<protein>
    <recommendedName>
        <fullName evidence="13">Threonine--tRNA ligase</fullName>
        <ecNumber evidence="13">6.1.1.3</ecNumber>
    </recommendedName>
    <alternativeName>
        <fullName evidence="13">Threonyl-tRNA synthetase</fullName>
        <shortName evidence="13">ThrRS</shortName>
    </alternativeName>
</protein>
<reference evidence="16" key="1">
    <citation type="submission" date="2018-10" db="EMBL/GenBank/DDBJ databases">
        <title>Schaedlerella arabinophila gen. nov. sp. nov., isolated from the mouse intestinal tract and comparative analysis with the genome of the closely related altered Schaedler flora strain ASF502.</title>
        <authorList>
            <person name="Miyake S."/>
            <person name="Soh M."/>
            <person name="Seedorf H."/>
        </authorList>
    </citation>
    <scope>NUCLEOTIDE SEQUENCE [LARGE SCALE GENOMIC DNA]</scope>
    <source>
        <strain evidence="16">DSM 106076</strain>
    </source>
</reference>
<dbReference type="CDD" id="cd00860">
    <property type="entry name" value="ThrRS_anticodon"/>
    <property type="match status" value="1"/>
</dbReference>
<evidence type="ECO:0000256" key="3">
    <source>
        <dbReference type="ARBA" id="ARBA00022555"/>
    </source>
</evidence>
<name>A0A3R8KXP3_9FIRM</name>
<evidence type="ECO:0000256" key="1">
    <source>
        <dbReference type="ARBA" id="ARBA00008226"/>
    </source>
</evidence>
<gene>
    <name evidence="13 16" type="primary">thrS</name>
    <name evidence="16" type="ORF">EBB54_03870</name>
</gene>
<dbReference type="InterPro" id="IPR045864">
    <property type="entry name" value="aa-tRNA-synth_II/BPL/LPL"/>
</dbReference>
<dbReference type="Pfam" id="PF03129">
    <property type="entry name" value="HGTP_anticodon"/>
    <property type="match status" value="1"/>
</dbReference>
<keyword evidence="7 13" id="KW-0862">Zinc</keyword>
<dbReference type="InterPro" id="IPR012675">
    <property type="entry name" value="Beta-grasp_dom_sf"/>
</dbReference>
<dbReference type="GO" id="GO:0140096">
    <property type="term" value="F:catalytic activity, acting on a protein"/>
    <property type="evidence" value="ECO:0007669"/>
    <property type="project" value="UniProtKB-ARBA"/>
</dbReference>
<dbReference type="Gene3D" id="3.30.54.20">
    <property type="match status" value="1"/>
</dbReference>
<dbReference type="PROSITE" id="PS51880">
    <property type="entry name" value="TGS"/>
    <property type="match status" value="1"/>
</dbReference>